<comment type="caution">
    <text evidence="2">The sequence shown here is derived from an EMBL/GenBank/DDBJ whole genome shotgun (WGS) entry which is preliminary data.</text>
</comment>
<accession>A0A6D2KPF2</accession>
<evidence type="ECO:0000256" key="1">
    <source>
        <dbReference type="SAM" id="MobiDB-lite"/>
    </source>
</evidence>
<protein>
    <submittedName>
        <fullName evidence="2">Uncharacterized protein</fullName>
    </submittedName>
</protein>
<dbReference type="AlphaFoldDB" id="A0A6D2KPF2"/>
<dbReference type="Proteomes" id="UP000467841">
    <property type="component" value="Unassembled WGS sequence"/>
</dbReference>
<evidence type="ECO:0000313" key="2">
    <source>
        <dbReference type="EMBL" id="CAA7056454.1"/>
    </source>
</evidence>
<proteinExistence type="predicted"/>
<dbReference type="EMBL" id="CACVBM020001640">
    <property type="protein sequence ID" value="CAA7056454.1"/>
    <property type="molecule type" value="Genomic_DNA"/>
</dbReference>
<reference evidence="2" key="1">
    <citation type="submission" date="2020-01" db="EMBL/GenBank/DDBJ databases">
        <authorList>
            <person name="Mishra B."/>
        </authorList>
    </citation>
    <scope>NUCLEOTIDE SEQUENCE [LARGE SCALE GENOMIC DNA]</scope>
</reference>
<sequence length="89" mass="10307">MRSNMVSPAGMPQISGYVSTDNMVTVQHDHERFMTSDTTIWESTFPPPSFTDMENEFMYTSVQLQMQQQDYASRQNLDPAKNPHEQYVP</sequence>
<evidence type="ECO:0000313" key="3">
    <source>
        <dbReference type="Proteomes" id="UP000467841"/>
    </source>
</evidence>
<keyword evidence="3" id="KW-1185">Reference proteome</keyword>
<gene>
    <name evidence="2" type="ORF">MERR_LOCUS43690</name>
</gene>
<organism evidence="2 3">
    <name type="scientific">Microthlaspi erraticum</name>
    <dbReference type="NCBI Taxonomy" id="1685480"/>
    <lineage>
        <taxon>Eukaryota</taxon>
        <taxon>Viridiplantae</taxon>
        <taxon>Streptophyta</taxon>
        <taxon>Embryophyta</taxon>
        <taxon>Tracheophyta</taxon>
        <taxon>Spermatophyta</taxon>
        <taxon>Magnoliopsida</taxon>
        <taxon>eudicotyledons</taxon>
        <taxon>Gunneridae</taxon>
        <taxon>Pentapetalae</taxon>
        <taxon>rosids</taxon>
        <taxon>malvids</taxon>
        <taxon>Brassicales</taxon>
        <taxon>Brassicaceae</taxon>
        <taxon>Coluteocarpeae</taxon>
        <taxon>Microthlaspi</taxon>
    </lineage>
</organism>
<name>A0A6D2KPF2_9BRAS</name>
<feature type="region of interest" description="Disordered" evidence="1">
    <location>
        <begin position="69"/>
        <end position="89"/>
    </location>
</feature>